<dbReference type="GO" id="GO:0005524">
    <property type="term" value="F:ATP binding"/>
    <property type="evidence" value="ECO:0007669"/>
    <property type="project" value="UniProtKB-KW"/>
</dbReference>
<gene>
    <name evidence="1" type="ORF">ERJ77_28445</name>
</gene>
<organism evidence="1 2">
    <name type="scientific">Vibrio anguillarum</name>
    <name type="common">Listonella anguillarum</name>
    <dbReference type="NCBI Taxonomy" id="55601"/>
    <lineage>
        <taxon>Bacteria</taxon>
        <taxon>Pseudomonadati</taxon>
        <taxon>Pseudomonadota</taxon>
        <taxon>Gammaproteobacteria</taxon>
        <taxon>Vibrionales</taxon>
        <taxon>Vibrionaceae</taxon>
        <taxon>Vibrio</taxon>
    </lineage>
</organism>
<sequence>SILSSAQEKEPQALIDKIKTAFGIKNDYQQVGKQSSTFLSTKVERYLIQHPYVNCLSINVFNAGSAGAVAGMLLALRKKPELKHISFDIRLFVADPYATEVGADLFKLINSGEDSENENQLFHSAENHLQPKLSISLRASSEFEQSPDEFQSHLSMLFDVFPAQELSVVKPQADEQVAPIYGLYQDYCIDYFDENGVVAWDRHTRHGASKMLFGGQISEAIAKLPKMMSGITASLATGDFSLEQVPVVRLALDSAERALLNQLHEVSDWVFTVDRNLGIEFFDHGGKDGRPDYMIDHSPEMASSNTHNFVITSRSTTE</sequence>
<accession>A0AAW4BPN9</accession>
<protein>
    <submittedName>
        <fullName evidence="1">ATP-binding protein</fullName>
    </submittedName>
</protein>
<proteinExistence type="predicted"/>
<keyword evidence="1" id="KW-0547">Nucleotide-binding</keyword>
<comment type="caution">
    <text evidence="1">The sequence shown here is derived from an EMBL/GenBank/DDBJ whole genome shotgun (WGS) entry which is preliminary data.</text>
</comment>
<reference evidence="1" key="1">
    <citation type="journal article" date="2021" name="PeerJ">
        <title>Analysis of 44 Vibrio anguillarum genomes reveals high genetic diversity.</title>
        <authorList>
            <person name="Hansen M.J."/>
            <person name="Dalsgaard I."/>
        </authorList>
    </citation>
    <scope>NUCLEOTIDE SEQUENCE</scope>
    <source>
        <strain evidence="1">850617-1/1</strain>
    </source>
</reference>
<dbReference type="Proteomes" id="UP000786185">
    <property type="component" value="Unassembled WGS sequence"/>
</dbReference>
<dbReference type="AlphaFoldDB" id="A0AAW4BPN9"/>
<feature type="non-terminal residue" evidence="1">
    <location>
        <position position="318"/>
    </location>
</feature>
<evidence type="ECO:0000313" key="2">
    <source>
        <dbReference type="Proteomes" id="UP000786185"/>
    </source>
</evidence>
<keyword evidence="1" id="KW-0067">ATP-binding</keyword>
<dbReference type="EMBL" id="SCLC01001979">
    <property type="protein sequence ID" value="MBF4438347.1"/>
    <property type="molecule type" value="Genomic_DNA"/>
</dbReference>
<name>A0AAW4BPN9_VIBAN</name>
<feature type="non-terminal residue" evidence="1">
    <location>
        <position position="1"/>
    </location>
</feature>
<evidence type="ECO:0000313" key="1">
    <source>
        <dbReference type="EMBL" id="MBF4438347.1"/>
    </source>
</evidence>